<proteinExistence type="predicted"/>
<organism evidence="1 2">
    <name type="scientific">Vibrio fluvialis PG41</name>
    <dbReference type="NCBI Taxonomy" id="1336752"/>
    <lineage>
        <taxon>Bacteria</taxon>
        <taxon>Pseudomonadati</taxon>
        <taxon>Pseudomonadota</taxon>
        <taxon>Gammaproteobacteria</taxon>
        <taxon>Vibrionales</taxon>
        <taxon>Vibrionaceae</taxon>
        <taxon>Vibrio</taxon>
    </lineage>
</organism>
<reference evidence="1 2" key="1">
    <citation type="journal article" date="2013" name="Gut Pathog.">
        <title>Evidence of a new metabolic capacity in an emerging diarrheal pathogen: lessons from the draft genomes of Vibrio fluvialis strains PG41 and I21563.</title>
        <authorList>
            <person name="Khatri I."/>
            <person name="Mahajan S."/>
            <person name="Dureja C."/>
            <person name="Subramanian S."/>
            <person name="Raychaudhuri S."/>
        </authorList>
    </citation>
    <scope>NUCLEOTIDE SEQUENCE [LARGE SCALE GENOMIC DNA]</scope>
    <source>
        <strain evidence="1 2">PG41</strain>
    </source>
</reference>
<dbReference type="EMBL" id="ASXS01000001">
    <property type="protein sequence ID" value="EPP25010.1"/>
    <property type="molecule type" value="Genomic_DNA"/>
</dbReference>
<dbReference type="AlphaFoldDB" id="S7JS05"/>
<protein>
    <recommendedName>
        <fullName evidence="3">Bacterial toxin YdaT domain-containing protein</fullName>
    </recommendedName>
</protein>
<accession>S7JS05</accession>
<dbReference type="Proteomes" id="UP000014854">
    <property type="component" value="Unassembled WGS sequence"/>
</dbReference>
<evidence type="ECO:0000313" key="2">
    <source>
        <dbReference type="Proteomes" id="UP000014854"/>
    </source>
</evidence>
<dbReference type="InterPro" id="IPR037042">
    <property type="entry name" value="YdaT-like_sf"/>
</dbReference>
<evidence type="ECO:0000313" key="1">
    <source>
        <dbReference type="EMBL" id="EPP25010.1"/>
    </source>
</evidence>
<dbReference type="RefSeq" id="WP_020327572.1">
    <property type="nucleotide sequence ID" value="NZ_ASXS01000001.1"/>
</dbReference>
<evidence type="ECO:0008006" key="3">
    <source>
        <dbReference type="Google" id="ProtNLM"/>
    </source>
</evidence>
<dbReference type="PATRIC" id="fig|1336752.4.peg.159"/>
<dbReference type="Gene3D" id="1.10.3600.10">
    <property type="entry name" value="Putative bacterial toxin ydaT"/>
    <property type="match status" value="1"/>
</dbReference>
<gene>
    <name evidence="1" type="ORF">L910_0159</name>
</gene>
<name>S7JS05_VIBFL</name>
<sequence length="182" mass="20476">MNNSFKSVMRNAIESWRVELSKECIAHRVAGHYHKLGLGHEVDAQRKELLKVPGKDDKNNAQNFFRYVERSSIEAKATMLDLLPAVLLAMPAHRATDMLNQAFNPLGFSITRIGASDTTANRDKLLHDHNKETSEAFRAVISLGENATIDQLRSAYREVQEAKDSHTPIMKYLESLMAQKAA</sequence>
<comment type="caution">
    <text evidence="1">The sequence shown here is derived from an EMBL/GenBank/DDBJ whole genome shotgun (WGS) entry which is preliminary data.</text>
</comment>